<dbReference type="RefSeq" id="XP_066695709.1">
    <property type="nucleotide sequence ID" value="XM_066849013.1"/>
</dbReference>
<dbReference type="GeneID" id="92082075"/>
<sequence length="210" mass="23866">MGYRKLPLRDLLPKRGMRYRSGRSILRSPRFDLEIYRAWSKKAGSSKIFKDLNKGKHVVDRVLASMIKIARTPSVSKHLKSGLTGGGFYTFAVAIRKEIKWAKNVRLGSFMELLYQLIHAHKMSAMDEHGGITQPDEYSLTVKEISAFLAEHQQNWSMAAQERENYLLTEAHVLGTEKKSPLQEHFDDALRNATGQEMTLKEPNSMESGG</sequence>
<proteinExistence type="predicted"/>
<comment type="caution">
    <text evidence="1">The sequence shown here is derived from an EMBL/GenBank/DDBJ whole genome shotgun (WGS) entry which is preliminary data.</text>
</comment>
<evidence type="ECO:0000313" key="1">
    <source>
        <dbReference type="EMBL" id="KAK7943678.1"/>
    </source>
</evidence>
<dbReference type="EMBL" id="JAQQWE010000008">
    <property type="protein sequence ID" value="KAK7943678.1"/>
    <property type="molecule type" value="Genomic_DNA"/>
</dbReference>
<name>A0ABR1Q104_9PEZI</name>
<gene>
    <name evidence="1" type="ORF">PG986_012791</name>
</gene>
<keyword evidence="2" id="KW-1185">Reference proteome</keyword>
<organism evidence="1 2">
    <name type="scientific">Apiospora aurea</name>
    <dbReference type="NCBI Taxonomy" id="335848"/>
    <lineage>
        <taxon>Eukaryota</taxon>
        <taxon>Fungi</taxon>
        <taxon>Dikarya</taxon>
        <taxon>Ascomycota</taxon>
        <taxon>Pezizomycotina</taxon>
        <taxon>Sordariomycetes</taxon>
        <taxon>Xylariomycetidae</taxon>
        <taxon>Amphisphaeriales</taxon>
        <taxon>Apiosporaceae</taxon>
        <taxon>Apiospora</taxon>
    </lineage>
</organism>
<dbReference type="Proteomes" id="UP001391051">
    <property type="component" value="Unassembled WGS sequence"/>
</dbReference>
<evidence type="ECO:0000313" key="2">
    <source>
        <dbReference type="Proteomes" id="UP001391051"/>
    </source>
</evidence>
<reference evidence="1 2" key="1">
    <citation type="submission" date="2023-01" db="EMBL/GenBank/DDBJ databases">
        <title>Analysis of 21 Apiospora genomes using comparative genomics revels a genus with tremendous synthesis potential of carbohydrate active enzymes and secondary metabolites.</title>
        <authorList>
            <person name="Sorensen T."/>
        </authorList>
    </citation>
    <scope>NUCLEOTIDE SEQUENCE [LARGE SCALE GENOMIC DNA]</scope>
    <source>
        <strain evidence="1 2">CBS 24483</strain>
    </source>
</reference>
<protein>
    <submittedName>
        <fullName evidence="1">Uncharacterized protein</fullName>
    </submittedName>
</protein>
<accession>A0ABR1Q104</accession>